<dbReference type="GO" id="GO:0009103">
    <property type="term" value="P:lipopolysaccharide biosynthetic process"/>
    <property type="evidence" value="ECO:0007669"/>
    <property type="project" value="TreeGrafter"/>
</dbReference>
<dbReference type="PANTHER" id="PTHR33908:SF3">
    <property type="entry name" value="UNDECAPRENYL PHOSPHATE-ALPHA-4-AMINO-4-DEOXY-L-ARABINOSE ARABINOSYL TRANSFERASE"/>
    <property type="match status" value="1"/>
</dbReference>
<feature type="transmembrane region" description="Helical" evidence="8">
    <location>
        <begin position="359"/>
        <end position="381"/>
    </location>
</feature>
<accession>A0A4Q8LDD2</accession>
<feature type="domain" description="Glycosyltransferase RgtA/B/C/D-like" evidence="9">
    <location>
        <begin position="67"/>
        <end position="229"/>
    </location>
</feature>
<feature type="transmembrane region" description="Helical" evidence="8">
    <location>
        <begin position="168"/>
        <end position="196"/>
    </location>
</feature>
<comment type="caution">
    <text evidence="10">The sequence shown here is derived from an EMBL/GenBank/DDBJ whole genome shotgun (WGS) entry which is preliminary data.</text>
</comment>
<evidence type="ECO:0000256" key="2">
    <source>
        <dbReference type="ARBA" id="ARBA00022475"/>
    </source>
</evidence>
<dbReference type="GO" id="GO:0005886">
    <property type="term" value="C:plasma membrane"/>
    <property type="evidence" value="ECO:0007669"/>
    <property type="project" value="UniProtKB-SubCell"/>
</dbReference>
<sequence length="577" mass="64883">MRPMTYAKTRSLDTWLLFITALLVIGAGIGLRDPWPADEPRFTLVAKHMVESGDWLFPHRGVELYSDKPPMLMWLEGLFFLLTGNWRVAFLMPSLLATLGAIWCVKDLGQRLWTRKVGLYAGWALLFAFQFTYQAKRAQIDALVLGMITLANYGLLRHLLKGPDWKMWVLGWFFAGLGTITKGVGFLALLSIVPAAVASVRGWPGVKVWAGDRRFWLGPLAFLVAVSIWLVPMVATVLLSGDPEHRAYLNDILFRQTAKRYARSWDHPQPAWYFLQVLLMWAPTILALPWAIAPWARRLRLRHDPRYLVPLAWWLIVMVFFSIPHGKRDVYIMPALPMLCLALAPLLPGLLRRRDVRAVAHAFSAVLVLALLGMGIAMLTGEPSFERGLHRDRDLDETATQAMAWVLVAIGTWGLASLLAFWRRPVVAMCSTLGAIWVLYGLVVCPLLNDSSSARGVMREVAQSIGPQAELGLVAWKEQNLLMSQSNTTTFGFRKLWKEQLREGLAWQAQAPQRRWLLVQDVALPACIDRTVARHAGQAGRRGWWLVPMGARMACPASPEIPFDDSARKAQVEAEGE</sequence>
<dbReference type="InterPro" id="IPR050297">
    <property type="entry name" value="LipidA_mod_glycosyltrf_83"/>
</dbReference>
<dbReference type="EMBL" id="SHMC01000002">
    <property type="protein sequence ID" value="TAA26883.1"/>
    <property type="molecule type" value="Genomic_DNA"/>
</dbReference>
<dbReference type="PANTHER" id="PTHR33908">
    <property type="entry name" value="MANNOSYLTRANSFERASE YKCB-RELATED"/>
    <property type="match status" value="1"/>
</dbReference>
<keyword evidence="7 8" id="KW-0472">Membrane</keyword>
<feature type="transmembrane region" description="Helical" evidence="8">
    <location>
        <begin position="402"/>
        <end position="420"/>
    </location>
</feature>
<feature type="transmembrane region" description="Helical" evidence="8">
    <location>
        <begin position="117"/>
        <end position="133"/>
    </location>
</feature>
<feature type="transmembrane region" description="Helical" evidence="8">
    <location>
        <begin position="78"/>
        <end position="105"/>
    </location>
</feature>
<keyword evidence="2" id="KW-1003">Cell membrane</keyword>
<evidence type="ECO:0000256" key="7">
    <source>
        <dbReference type="ARBA" id="ARBA00023136"/>
    </source>
</evidence>
<feature type="transmembrane region" description="Helical" evidence="8">
    <location>
        <begin position="305"/>
        <end position="323"/>
    </location>
</feature>
<dbReference type="OrthoDB" id="9775035at2"/>
<evidence type="ECO:0000256" key="8">
    <source>
        <dbReference type="SAM" id="Phobius"/>
    </source>
</evidence>
<dbReference type="Proteomes" id="UP000292627">
    <property type="component" value="Unassembled WGS sequence"/>
</dbReference>
<protein>
    <submittedName>
        <fullName evidence="10">Glycosyltransferase family 39 protein</fullName>
    </submittedName>
</protein>
<feature type="transmembrane region" description="Helical" evidence="8">
    <location>
        <begin position="330"/>
        <end position="347"/>
    </location>
</feature>
<evidence type="ECO:0000259" key="9">
    <source>
        <dbReference type="Pfam" id="PF13231"/>
    </source>
</evidence>
<dbReference type="GO" id="GO:0016763">
    <property type="term" value="F:pentosyltransferase activity"/>
    <property type="evidence" value="ECO:0007669"/>
    <property type="project" value="TreeGrafter"/>
</dbReference>
<dbReference type="AlphaFoldDB" id="A0A4Q8LDD2"/>
<evidence type="ECO:0000256" key="3">
    <source>
        <dbReference type="ARBA" id="ARBA00022676"/>
    </source>
</evidence>
<dbReference type="GO" id="GO:0010041">
    <property type="term" value="P:response to iron(III) ion"/>
    <property type="evidence" value="ECO:0007669"/>
    <property type="project" value="TreeGrafter"/>
</dbReference>
<keyword evidence="3" id="KW-0328">Glycosyltransferase</keyword>
<evidence type="ECO:0000256" key="1">
    <source>
        <dbReference type="ARBA" id="ARBA00004651"/>
    </source>
</evidence>
<proteinExistence type="predicted"/>
<keyword evidence="4 10" id="KW-0808">Transferase</keyword>
<gene>
    <name evidence="10" type="ORF">EA660_06625</name>
</gene>
<evidence type="ECO:0000313" key="11">
    <source>
        <dbReference type="Proteomes" id="UP000292627"/>
    </source>
</evidence>
<keyword evidence="5 8" id="KW-0812">Transmembrane</keyword>
<feature type="transmembrane region" description="Helical" evidence="8">
    <location>
        <begin position="426"/>
        <end position="449"/>
    </location>
</feature>
<name>A0A4Q8LDD2_9GAMM</name>
<keyword evidence="6 8" id="KW-1133">Transmembrane helix</keyword>
<evidence type="ECO:0000313" key="10">
    <source>
        <dbReference type="EMBL" id="TAA26883.1"/>
    </source>
</evidence>
<comment type="subcellular location">
    <subcellularLocation>
        <location evidence="1">Cell membrane</location>
        <topology evidence="1">Multi-pass membrane protein</topology>
    </subcellularLocation>
</comment>
<evidence type="ECO:0000256" key="5">
    <source>
        <dbReference type="ARBA" id="ARBA00022692"/>
    </source>
</evidence>
<evidence type="ECO:0000256" key="6">
    <source>
        <dbReference type="ARBA" id="ARBA00022989"/>
    </source>
</evidence>
<feature type="transmembrane region" description="Helical" evidence="8">
    <location>
        <begin position="12"/>
        <end position="31"/>
    </location>
</feature>
<dbReference type="InterPro" id="IPR038731">
    <property type="entry name" value="RgtA/B/C-like"/>
</dbReference>
<feature type="transmembrane region" description="Helical" evidence="8">
    <location>
        <begin position="271"/>
        <end position="293"/>
    </location>
</feature>
<dbReference type="Pfam" id="PF13231">
    <property type="entry name" value="PMT_2"/>
    <property type="match status" value="1"/>
</dbReference>
<evidence type="ECO:0000256" key="4">
    <source>
        <dbReference type="ARBA" id="ARBA00022679"/>
    </source>
</evidence>
<feature type="transmembrane region" description="Helical" evidence="8">
    <location>
        <begin position="216"/>
        <end position="239"/>
    </location>
</feature>
<organism evidence="10 11">
    <name type="scientific">Pseudoxanthomonas winnipegensis</name>
    <dbReference type="NCBI Taxonomy" id="2480810"/>
    <lineage>
        <taxon>Bacteria</taxon>
        <taxon>Pseudomonadati</taxon>
        <taxon>Pseudomonadota</taxon>
        <taxon>Gammaproteobacteria</taxon>
        <taxon>Lysobacterales</taxon>
        <taxon>Lysobacteraceae</taxon>
        <taxon>Pseudoxanthomonas</taxon>
    </lineage>
</organism>
<reference evidence="10 11" key="1">
    <citation type="submission" date="2019-02" db="EMBL/GenBank/DDBJ databases">
        <title>WGS of Pseudoxanthomonas species novum from clinical isolates.</title>
        <authorList>
            <person name="Bernier A.-M."/>
            <person name="Bernard K."/>
            <person name="Vachon A."/>
        </authorList>
    </citation>
    <scope>NUCLEOTIDE SEQUENCE [LARGE SCALE GENOMIC DNA]</scope>
    <source>
        <strain evidence="10 11">NML171200</strain>
    </source>
</reference>